<name>A0A811RRF7_9POAL</name>
<evidence type="ECO:0000313" key="3">
    <source>
        <dbReference type="Proteomes" id="UP000604825"/>
    </source>
</evidence>
<feature type="compositionally biased region" description="Basic residues" evidence="1">
    <location>
        <begin position="202"/>
        <end position="226"/>
    </location>
</feature>
<comment type="caution">
    <text evidence="2">The sequence shown here is derived from an EMBL/GenBank/DDBJ whole genome shotgun (WGS) entry which is preliminary data.</text>
</comment>
<accession>A0A811RRF7</accession>
<dbReference type="PANTHER" id="PTHR34952">
    <property type="entry name" value="OS05G0113500 PROTEIN"/>
    <property type="match status" value="1"/>
</dbReference>
<dbReference type="AlphaFoldDB" id="A0A811RRF7"/>
<reference evidence="2" key="1">
    <citation type="submission" date="2020-10" db="EMBL/GenBank/DDBJ databases">
        <authorList>
            <person name="Han B."/>
            <person name="Lu T."/>
            <person name="Zhao Q."/>
            <person name="Huang X."/>
            <person name="Zhao Y."/>
        </authorList>
    </citation>
    <scope>NUCLEOTIDE SEQUENCE</scope>
</reference>
<gene>
    <name evidence="2" type="ORF">NCGR_LOCUS56475</name>
</gene>
<proteinExistence type="predicted"/>
<protein>
    <recommendedName>
        <fullName evidence="4">BRI1-KD interacting protein 130</fullName>
    </recommendedName>
</protein>
<sequence>MDGGGSCGLEGAPVVTSGGNSLSSAGIPLLPEKHCASFDETYGAAGGSTGPEGVPVVTSADNSPASTGIPLPCDSVDETCESTAGGTAPSEAQICTGFSKSISLDVKKGLQKCATFPLSSGQAQQEDGSCCHADDGLTAAPAYERSVSLPQPTLKLIPAMKGGREKNGIASPTENRHVKWAPDVYDPPVTSVCRSVTNSYQRRSKHHNKEKNKQKKKHKGKSKKKNQQNSTQNSSVLQVPDLGLKGVSTTSGQSSVDDLSKHEAGIMDSMGSQEAKCGSSFLRESVAKMHFSIAEAS</sequence>
<evidence type="ECO:0008006" key="4">
    <source>
        <dbReference type="Google" id="ProtNLM"/>
    </source>
</evidence>
<dbReference type="OrthoDB" id="2016966at2759"/>
<evidence type="ECO:0000313" key="2">
    <source>
        <dbReference type="EMBL" id="CAD6273208.1"/>
    </source>
</evidence>
<dbReference type="PANTHER" id="PTHR34952:SF2">
    <property type="entry name" value="OS05G0113500 PROTEIN"/>
    <property type="match status" value="1"/>
</dbReference>
<keyword evidence="3" id="KW-1185">Reference proteome</keyword>
<organism evidence="2 3">
    <name type="scientific">Miscanthus lutarioriparius</name>
    <dbReference type="NCBI Taxonomy" id="422564"/>
    <lineage>
        <taxon>Eukaryota</taxon>
        <taxon>Viridiplantae</taxon>
        <taxon>Streptophyta</taxon>
        <taxon>Embryophyta</taxon>
        <taxon>Tracheophyta</taxon>
        <taxon>Spermatophyta</taxon>
        <taxon>Magnoliopsida</taxon>
        <taxon>Liliopsida</taxon>
        <taxon>Poales</taxon>
        <taxon>Poaceae</taxon>
        <taxon>PACMAD clade</taxon>
        <taxon>Panicoideae</taxon>
        <taxon>Andropogonodae</taxon>
        <taxon>Andropogoneae</taxon>
        <taxon>Saccharinae</taxon>
        <taxon>Miscanthus</taxon>
    </lineage>
</organism>
<dbReference type="Proteomes" id="UP000604825">
    <property type="component" value="Unassembled WGS sequence"/>
</dbReference>
<evidence type="ECO:0000256" key="1">
    <source>
        <dbReference type="SAM" id="MobiDB-lite"/>
    </source>
</evidence>
<feature type="compositionally biased region" description="Polar residues" evidence="1">
    <location>
        <begin position="247"/>
        <end position="257"/>
    </location>
</feature>
<dbReference type="EMBL" id="CAJGYO010000016">
    <property type="protein sequence ID" value="CAD6273208.1"/>
    <property type="molecule type" value="Genomic_DNA"/>
</dbReference>
<feature type="region of interest" description="Disordered" evidence="1">
    <location>
        <begin position="41"/>
        <end position="71"/>
    </location>
</feature>
<feature type="region of interest" description="Disordered" evidence="1">
    <location>
        <begin position="198"/>
        <end position="277"/>
    </location>
</feature>